<evidence type="ECO:0000256" key="3">
    <source>
        <dbReference type="ARBA" id="ARBA00022692"/>
    </source>
</evidence>
<reference evidence="11" key="1">
    <citation type="journal article" date="2021" name="PeerJ">
        <title>Extensive microbial diversity within the chicken gut microbiome revealed by metagenomics and culture.</title>
        <authorList>
            <person name="Gilroy R."/>
            <person name="Ravi A."/>
            <person name="Getino M."/>
            <person name="Pursley I."/>
            <person name="Horton D.L."/>
            <person name="Alikhan N.F."/>
            <person name="Baker D."/>
            <person name="Gharbi K."/>
            <person name="Hall N."/>
            <person name="Watson M."/>
            <person name="Adriaenssens E.M."/>
            <person name="Foster-Nyarko E."/>
            <person name="Jarju S."/>
            <person name="Secka A."/>
            <person name="Antonio M."/>
            <person name="Oren A."/>
            <person name="Chaudhuri R.R."/>
            <person name="La Ragione R."/>
            <person name="Hildebrand F."/>
            <person name="Pallen M.J."/>
        </authorList>
    </citation>
    <scope>NUCLEOTIDE SEQUENCE</scope>
    <source>
        <strain evidence="11">14975</strain>
    </source>
</reference>
<comment type="pathway">
    <text evidence="10">Cell wall biogenesis; peptidoglycan biosynthesis.</text>
</comment>
<feature type="transmembrane region" description="Helical" evidence="10">
    <location>
        <begin position="376"/>
        <end position="398"/>
    </location>
</feature>
<accession>A0A9D1VAK0</accession>
<dbReference type="PRINTS" id="PR01806">
    <property type="entry name" value="VIRFACTRMVIN"/>
</dbReference>
<dbReference type="EMBL" id="DXFQ01000040">
    <property type="protein sequence ID" value="HIX19452.1"/>
    <property type="molecule type" value="Genomic_DNA"/>
</dbReference>
<dbReference type="GO" id="GO:0015648">
    <property type="term" value="F:lipid-linked peptidoglycan transporter activity"/>
    <property type="evidence" value="ECO:0007669"/>
    <property type="project" value="UniProtKB-UniRule"/>
</dbReference>
<keyword evidence="4 10" id="KW-0133">Cell shape</keyword>
<dbReference type="InterPro" id="IPR004268">
    <property type="entry name" value="MurJ"/>
</dbReference>
<evidence type="ECO:0000313" key="11">
    <source>
        <dbReference type="EMBL" id="HIX19452.1"/>
    </source>
</evidence>
<evidence type="ECO:0000256" key="5">
    <source>
        <dbReference type="ARBA" id="ARBA00022984"/>
    </source>
</evidence>
<feature type="transmembrane region" description="Helical" evidence="10">
    <location>
        <begin position="418"/>
        <end position="437"/>
    </location>
</feature>
<feature type="transmembrane region" description="Helical" evidence="10">
    <location>
        <begin position="287"/>
        <end position="304"/>
    </location>
</feature>
<feature type="transmembrane region" description="Helical" evidence="10">
    <location>
        <begin position="336"/>
        <end position="356"/>
    </location>
</feature>
<dbReference type="HAMAP" id="MF_02078">
    <property type="entry name" value="MurJ_MviN"/>
    <property type="match status" value="1"/>
</dbReference>
<keyword evidence="6 10" id="KW-1133">Transmembrane helix</keyword>
<evidence type="ECO:0000313" key="12">
    <source>
        <dbReference type="Proteomes" id="UP000823964"/>
    </source>
</evidence>
<feature type="transmembrane region" description="Helical" evidence="10">
    <location>
        <begin position="550"/>
        <end position="573"/>
    </location>
</feature>
<keyword evidence="7 10" id="KW-0472">Membrane</keyword>
<organism evidence="11 12">
    <name type="scientific">Candidatus Akkermansia intestinigallinarum</name>
    <dbReference type="NCBI Taxonomy" id="2838431"/>
    <lineage>
        <taxon>Bacteria</taxon>
        <taxon>Pseudomonadati</taxon>
        <taxon>Verrucomicrobiota</taxon>
        <taxon>Verrucomicrobiia</taxon>
        <taxon>Verrucomicrobiales</taxon>
        <taxon>Akkermansiaceae</taxon>
        <taxon>Akkermansia</taxon>
    </lineage>
</organism>
<dbReference type="GO" id="GO:0005886">
    <property type="term" value="C:plasma membrane"/>
    <property type="evidence" value="ECO:0007669"/>
    <property type="project" value="UniProtKB-SubCell"/>
</dbReference>
<dbReference type="PANTHER" id="PTHR47019:SF1">
    <property type="entry name" value="LIPID II FLIPPASE MURJ"/>
    <property type="match status" value="1"/>
</dbReference>
<feature type="transmembrane region" description="Helical" evidence="10">
    <location>
        <begin position="490"/>
        <end position="513"/>
    </location>
</feature>
<evidence type="ECO:0000256" key="8">
    <source>
        <dbReference type="ARBA" id="ARBA00060041"/>
    </source>
</evidence>
<dbReference type="InterPro" id="IPR051050">
    <property type="entry name" value="Lipid_II_flippase_MurJ/MviN"/>
</dbReference>
<feature type="transmembrane region" description="Helical" evidence="10">
    <location>
        <begin position="457"/>
        <end position="478"/>
    </location>
</feature>
<evidence type="ECO:0000256" key="7">
    <source>
        <dbReference type="ARBA" id="ARBA00023136"/>
    </source>
</evidence>
<dbReference type="Pfam" id="PF03023">
    <property type="entry name" value="MurJ"/>
    <property type="match status" value="2"/>
</dbReference>
<comment type="subcellular location">
    <subcellularLocation>
        <location evidence="1 10">Cell membrane</location>
        <topology evidence="1 10">Multi-pass membrane protein</topology>
    </subcellularLocation>
</comment>
<dbReference type="GO" id="GO:0071555">
    <property type="term" value="P:cell wall organization"/>
    <property type="evidence" value="ECO:0007669"/>
    <property type="project" value="UniProtKB-KW"/>
</dbReference>
<dbReference type="GO" id="GO:0009252">
    <property type="term" value="P:peptidoglycan biosynthetic process"/>
    <property type="evidence" value="ECO:0007669"/>
    <property type="project" value="UniProtKB-UniRule"/>
</dbReference>
<comment type="caution">
    <text evidence="11">The sequence shown here is derived from an EMBL/GenBank/DDBJ whole genome shotgun (WGS) entry which is preliminary data.</text>
</comment>
<comment type="function">
    <text evidence="8 10">Involved in peptidoglycan biosynthesis. Transports lipid-linked peptidoglycan precursors from the inner to the outer leaflet of the cytoplasmic membrane.</text>
</comment>
<feature type="transmembrane region" description="Helical" evidence="10">
    <location>
        <begin position="226"/>
        <end position="248"/>
    </location>
</feature>
<evidence type="ECO:0000256" key="10">
    <source>
        <dbReference type="HAMAP-Rule" id="MF_02078"/>
    </source>
</evidence>
<keyword evidence="3 10" id="KW-0812">Transmembrane</keyword>
<evidence type="ECO:0000256" key="6">
    <source>
        <dbReference type="ARBA" id="ARBA00022989"/>
    </source>
</evidence>
<reference evidence="11" key="2">
    <citation type="submission" date="2021-04" db="EMBL/GenBank/DDBJ databases">
        <authorList>
            <person name="Gilroy R."/>
        </authorList>
    </citation>
    <scope>NUCLEOTIDE SEQUENCE</scope>
    <source>
        <strain evidence="11">14975</strain>
    </source>
</reference>
<dbReference type="CDD" id="cd13123">
    <property type="entry name" value="MATE_MurJ_like"/>
    <property type="match status" value="1"/>
</dbReference>
<evidence type="ECO:0000256" key="1">
    <source>
        <dbReference type="ARBA" id="ARBA00004651"/>
    </source>
</evidence>
<feature type="transmembrane region" description="Helical" evidence="10">
    <location>
        <begin position="92"/>
        <end position="115"/>
    </location>
</feature>
<gene>
    <name evidence="10" type="primary">murJ</name>
    <name evidence="11" type="ORF">H9862_02470</name>
</gene>
<dbReference type="GO" id="GO:0034204">
    <property type="term" value="P:lipid translocation"/>
    <property type="evidence" value="ECO:0007669"/>
    <property type="project" value="TreeGrafter"/>
</dbReference>
<evidence type="ECO:0000256" key="4">
    <source>
        <dbReference type="ARBA" id="ARBA00022960"/>
    </source>
</evidence>
<evidence type="ECO:0000256" key="2">
    <source>
        <dbReference type="ARBA" id="ARBA00022475"/>
    </source>
</evidence>
<keyword evidence="10" id="KW-0813">Transport</keyword>
<evidence type="ECO:0000256" key="9">
    <source>
        <dbReference type="ARBA" id="ARBA00061532"/>
    </source>
</evidence>
<dbReference type="AlphaFoldDB" id="A0A9D1VAK0"/>
<dbReference type="PANTHER" id="PTHR47019">
    <property type="entry name" value="LIPID II FLIPPASE MURJ"/>
    <property type="match status" value="1"/>
</dbReference>
<dbReference type="Proteomes" id="UP000823964">
    <property type="component" value="Unassembled WGS sequence"/>
</dbReference>
<sequence>MSSLQKKSLIATAAIFCCRFTGLIREITYQCLFGATGAMDAFLAAFRLPNMLRDMFAEGALSQSFTSAMSKVEKVEGPKAAWELANKVFTQLISLMIILVSAGVLVAGFCMQQIYPERVLVHCAVTDAAAAPEHGCIAEYLGVTRDADGRATASFRCAAPLIGLSDESCLKEGALRSLRPSSRLYLYTGTEGSPATLPAGSIPEGLTTLKLEPRGFMDLATDLCRIMWPFILFASVSALCMGSLNVFGIFGLPNLASAAFNLTIISLGTALGWLIDPNFGPDALYGFAVAVVIGGLMQVLVQLPKMRQKGFRPRWNLALTLRGWRISFTDPVVRKVWYLIIPGVIAAGITQSNIFINTAFAMDLAGGSVTAISAAFHLWQLPVALFGVAVGMVVLPSVSRMTLTSGANTEIPQHLARAMRFVAFFAVPSTVFLGVWGESIVSTFYQHGRFDAEASVLTGNVLACYSLGLLSYAGMKVLQPIFLALEKPWAPAGLAIVAFCLSVGLNYLFVYVLHFDAPWLALTTSAVTTLNFFFYFFYLRHLMGNMACGVLLPGLLRILLAGTVLALACWQIRDIFLDGFTSWSFMHRVGAMALAGMAGCVIYALAAFLFRVPELDAFARKFLRRRRA</sequence>
<keyword evidence="10" id="KW-0961">Cell wall biogenesis/degradation</keyword>
<feature type="transmembrane region" description="Helical" evidence="10">
    <location>
        <begin position="255"/>
        <end position="275"/>
    </location>
</feature>
<feature type="transmembrane region" description="Helical" evidence="10">
    <location>
        <begin position="519"/>
        <end position="538"/>
    </location>
</feature>
<proteinExistence type="inferred from homology"/>
<keyword evidence="2 10" id="KW-1003">Cell membrane</keyword>
<keyword evidence="5 10" id="KW-0573">Peptidoglycan synthesis</keyword>
<protein>
    <recommendedName>
        <fullName evidence="10">Probable lipid II flippase MurJ</fullName>
    </recommendedName>
</protein>
<name>A0A9D1VAK0_9BACT</name>
<feature type="transmembrane region" description="Helical" evidence="10">
    <location>
        <begin position="585"/>
        <end position="610"/>
    </location>
</feature>
<dbReference type="GO" id="GO:0008360">
    <property type="term" value="P:regulation of cell shape"/>
    <property type="evidence" value="ECO:0007669"/>
    <property type="project" value="UniProtKB-KW"/>
</dbReference>
<comment type="similarity">
    <text evidence="9 10">Belongs to the MurJ/MviN family.</text>
</comment>